<dbReference type="PANTHER" id="PTHR36570">
    <property type="entry name" value="DISULFIDE BOND FORMATION PROTEIN B"/>
    <property type="match status" value="1"/>
</dbReference>
<keyword evidence="8" id="KW-0560">Oxidoreductase</keyword>
<dbReference type="InterPro" id="IPR003752">
    <property type="entry name" value="DiS_bond_form_DsbB/BdbC"/>
</dbReference>
<evidence type="ECO:0000256" key="7">
    <source>
        <dbReference type="ARBA" id="ARBA00022989"/>
    </source>
</evidence>
<comment type="subunit">
    <text evidence="14">Interacts with DsbL.</text>
</comment>
<dbReference type="Pfam" id="PF02600">
    <property type="entry name" value="DsbB"/>
    <property type="match status" value="1"/>
</dbReference>
<dbReference type="Proteomes" id="UP000477911">
    <property type="component" value="Unassembled WGS sequence"/>
</dbReference>
<evidence type="ECO:0000256" key="10">
    <source>
        <dbReference type="ARBA" id="ARBA00023157"/>
    </source>
</evidence>
<feature type="transmembrane region" description="Helical" evidence="16">
    <location>
        <begin position="39"/>
        <end position="57"/>
    </location>
</feature>
<evidence type="ECO:0000256" key="12">
    <source>
        <dbReference type="ARBA" id="ARBA00037310"/>
    </source>
</evidence>
<dbReference type="GO" id="GO:0006457">
    <property type="term" value="P:protein folding"/>
    <property type="evidence" value="ECO:0007669"/>
    <property type="project" value="InterPro"/>
</dbReference>
<evidence type="ECO:0000256" key="4">
    <source>
        <dbReference type="ARBA" id="ARBA00022519"/>
    </source>
</evidence>
<dbReference type="InterPro" id="IPR024199">
    <property type="entry name" value="Uncharacterised_DsbB"/>
</dbReference>
<keyword evidence="9 16" id="KW-0472">Membrane</keyword>
<evidence type="ECO:0000256" key="1">
    <source>
        <dbReference type="ARBA" id="ARBA00004429"/>
    </source>
</evidence>
<dbReference type="PIRSF" id="PIRSF033913">
    <property type="entry name" value="S-S_format_DsbB"/>
    <property type="match status" value="1"/>
</dbReference>
<organism evidence="17 18">
    <name type="scientific">Pseudooceanicola albus</name>
    <dbReference type="NCBI Taxonomy" id="2692189"/>
    <lineage>
        <taxon>Bacteria</taxon>
        <taxon>Pseudomonadati</taxon>
        <taxon>Pseudomonadota</taxon>
        <taxon>Alphaproteobacteria</taxon>
        <taxon>Rhodobacterales</taxon>
        <taxon>Paracoccaceae</taxon>
        <taxon>Pseudooceanicola</taxon>
    </lineage>
</organism>
<comment type="subcellular location">
    <subcellularLocation>
        <location evidence="1">Cell inner membrane</location>
        <topology evidence="1">Multi-pass membrane protein</topology>
    </subcellularLocation>
</comment>
<dbReference type="PANTHER" id="PTHR36570:SF1">
    <property type="entry name" value="PROTEIN-DISULFIDE OXIDOREDUCTASE DSBI"/>
    <property type="match status" value="1"/>
</dbReference>
<evidence type="ECO:0000256" key="11">
    <source>
        <dbReference type="ARBA" id="ARBA00023284"/>
    </source>
</evidence>
<evidence type="ECO:0000256" key="3">
    <source>
        <dbReference type="ARBA" id="ARBA00022475"/>
    </source>
</evidence>
<keyword evidence="6" id="KW-0249">Electron transport</keyword>
<dbReference type="AlphaFoldDB" id="A0A6L7G404"/>
<evidence type="ECO:0000256" key="9">
    <source>
        <dbReference type="ARBA" id="ARBA00023136"/>
    </source>
</evidence>
<keyword evidence="10" id="KW-1015">Disulfide bond</keyword>
<dbReference type="InterPro" id="IPR050183">
    <property type="entry name" value="DsbB"/>
</dbReference>
<keyword evidence="7 16" id="KW-1133">Transmembrane helix</keyword>
<dbReference type="InterPro" id="IPR023380">
    <property type="entry name" value="DsbB-like_sf"/>
</dbReference>
<evidence type="ECO:0000256" key="2">
    <source>
        <dbReference type="ARBA" id="ARBA00022448"/>
    </source>
</evidence>
<dbReference type="RefSeq" id="WP_160892625.1">
    <property type="nucleotide sequence ID" value="NZ_WUMU01000004.1"/>
</dbReference>
<evidence type="ECO:0000256" key="6">
    <source>
        <dbReference type="ARBA" id="ARBA00022982"/>
    </source>
</evidence>
<dbReference type="GO" id="GO:0015035">
    <property type="term" value="F:protein-disulfide reductase activity"/>
    <property type="evidence" value="ECO:0007669"/>
    <property type="project" value="InterPro"/>
</dbReference>
<keyword evidence="2" id="KW-0813">Transport</keyword>
<dbReference type="SUPFAM" id="SSF158442">
    <property type="entry name" value="DsbB-like"/>
    <property type="match status" value="1"/>
</dbReference>
<keyword evidence="18" id="KW-1185">Reference proteome</keyword>
<evidence type="ECO:0000313" key="18">
    <source>
        <dbReference type="Proteomes" id="UP000477911"/>
    </source>
</evidence>
<protein>
    <recommendedName>
        <fullName evidence="15">Putative protein-disulfide oxidoreductase DsbI</fullName>
    </recommendedName>
</protein>
<comment type="caution">
    <text evidence="17">The sequence shown here is derived from an EMBL/GenBank/DDBJ whole genome shotgun (WGS) entry which is preliminary data.</text>
</comment>
<evidence type="ECO:0000256" key="8">
    <source>
        <dbReference type="ARBA" id="ARBA00023002"/>
    </source>
</evidence>
<keyword evidence="5 16" id="KW-0812">Transmembrane</keyword>
<evidence type="ECO:0000256" key="16">
    <source>
        <dbReference type="SAM" id="Phobius"/>
    </source>
</evidence>
<accession>A0A6L7G404</accession>
<evidence type="ECO:0000256" key="15">
    <source>
        <dbReference type="ARBA" id="ARBA00039389"/>
    </source>
</evidence>
<evidence type="ECO:0000256" key="14">
    <source>
        <dbReference type="ARBA" id="ARBA00038526"/>
    </source>
</evidence>
<name>A0A6L7G404_9RHOB</name>
<proteinExistence type="inferred from homology"/>
<reference evidence="17 18" key="1">
    <citation type="submission" date="2019-12" db="EMBL/GenBank/DDBJ databases">
        <authorList>
            <person name="Li M."/>
        </authorList>
    </citation>
    <scope>NUCLEOTIDE SEQUENCE [LARGE SCALE GENOMIC DNA]</scope>
    <source>
        <strain evidence="17 18">GBMRC 2024</strain>
    </source>
</reference>
<evidence type="ECO:0000313" key="17">
    <source>
        <dbReference type="EMBL" id="MXN17363.1"/>
    </source>
</evidence>
<feature type="transmembrane region" description="Helical" evidence="16">
    <location>
        <begin position="131"/>
        <end position="149"/>
    </location>
</feature>
<sequence length="153" mass="16389">MTYRQTTLLAAAGSAALLLGALGFQYIGGLAPCHLCMEQRYPHVVAVVLGLIAALTGWRWIAPLGALAALTTAGIGIYHTLVERHIVAGPTTCTSGDISTMSSDSLFDQIMTAPLVQCDQVAWSMWGISMASWNALFSLLLVAIWIAAWRRRA</sequence>
<dbReference type="Gene3D" id="1.20.1550.10">
    <property type="entry name" value="DsbB-like"/>
    <property type="match status" value="1"/>
</dbReference>
<evidence type="ECO:0000256" key="13">
    <source>
        <dbReference type="ARBA" id="ARBA00038060"/>
    </source>
</evidence>
<gene>
    <name evidence="17" type="ORF">GR170_05920</name>
</gene>
<keyword evidence="4" id="KW-0997">Cell inner membrane</keyword>
<keyword evidence="11" id="KW-0676">Redox-active center</keyword>
<comment type="similarity">
    <text evidence="13">Belongs to the DsbB family. DsbI subfamily.</text>
</comment>
<feature type="transmembrane region" description="Helical" evidence="16">
    <location>
        <begin position="64"/>
        <end position="81"/>
    </location>
</feature>
<dbReference type="GO" id="GO:0005886">
    <property type="term" value="C:plasma membrane"/>
    <property type="evidence" value="ECO:0007669"/>
    <property type="project" value="UniProtKB-SubCell"/>
</dbReference>
<keyword evidence="3" id="KW-1003">Cell membrane</keyword>
<dbReference type="EMBL" id="WUMU01000004">
    <property type="protein sequence ID" value="MXN17363.1"/>
    <property type="molecule type" value="Genomic_DNA"/>
</dbReference>
<comment type="function">
    <text evidence="12">Required for disulfide bond formation in some proteins. Part of a redox system composed of DsbI and DsbL that mediates formation of an essential disulfide bond in AssT.</text>
</comment>
<evidence type="ECO:0000256" key="5">
    <source>
        <dbReference type="ARBA" id="ARBA00022692"/>
    </source>
</evidence>